<gene>
    <name evidence="3" type="ORF">FA15DRAFT_461723</name>
</gene>
<proteinExistence type="predicted"/>
<feature type="region of interest" description="Disordered" evidence="1">
    <location>
        <begin position="1"/>
        <end position="37"/>
    </location>
</feature>
<dbReference type="Proteomes" id="UP000307440">
    <property type="component" value="Unassembled WGS sequence"/>
</dbReference>
<evidence type="ECO:0000256" key="2">
    <source>
        <dbReference type="SAM" id="Phobius"/>
    </source>
</evidence>
<protein>
    <submittedName>
        <fullName evidence="3">Uncharacterized protein</fullName>
    </submittedName>
</protein>
<feature type="compositionally biased region" description="Polar residues" evidence="1">
    <location>
        <begin position="1"/>
        <end position="14"/>
    </location>
</feature>
<accession>A0A5C3KTI0</accession>
<dbReference type="STRING" id="230819.A0A5C3KTI0"/>
<dbReference type="EMBL" id="ML210216">
    <property type="protein sequence ID" value="TFK23577.1"/>
    <property type="molecule type" value="Genomic_DNA"/>
</dbReference>
<feature type="compositionally biased region" description="Polar residues" evidence="1">
    <location>
        <begin position="119"/>
        <end position="137"/>
    </location>
</feature>
<reference evidence="3 4" key="1">
    <citation type="journal article" date="2019" name="Nat. Ecol. Evol.">
        <title>Megaphylogeny resolves global patterns of mushroom evolution.</title>
        <authorList>
            <person name="Varga T."/>
            <person name="Krizsan K."/>
            <person name="Foldi C."/>
            <person name="Dima B."/>
            <person name="Sanchez-Garcia M."/>
            <person name="Sanchez-Ramirez S."/>
            <person name="Szollosi G.J."/>
            <person name="Szarkandi J.G."/>
            <person name="Papp V."/>
            <person name="Albert L."/>
            <person name="Andreopoulos W."/>
            <person name="Angelini C."/>
            <person name="Antonin V."/>
            <person name="Barry K.W."/>
            <person name="Bougher N.L."/>
            <person name="Buchanan P."/>
            <person name="Buyck B."/>
            <person name="Bense V."/>
            <person name="Catcheside P."/>
            <person name="Chovatia M."/>
            <person name="Cooper J."/>
            <person name="Damon W."/>
            <person name="Desjardin D."/>
            <person name="Finy P."/>
            <person name="Geml J."/>
            <person name="Haridas S."/>
            <person name="Hughes K."/>
            <person name="Justo A."/>
            <person name="Karasinski D."/>
            <person name="Kautmanova I."/>
            <person name="Kiss B."/>
            <person name="Kocsube S."/>
            <person name="Kotiranta H."/>
            <person name="LaButti K.M."/>
            <person name="Lechner B.E."/>
            <person name="Liimatainen K."/>
            <person name="Lipzen A."/>
            <person name="Lukacs Z."/>
            <person name="Mihaltcheva S."/>
            <person name="Morgado L.N."/>
            <person name="Niskanen T."/>
            <person name="Noordeloos M.E."/>
            <person name="Ohm R.A."/>
            <person name="Ortiz-Santana B."/>
            <person name="Ovrebo C."/>
            <person name="Racz N."/>
            <person name="Riley R."/>
            <person name="Savchenko A."/>
            <person name="Shiryaev A."/>
            <person name="Soop K."/>
            <person name="Spirin V."/>
            <person name="Szebenyi C."/>
            <person name="Tomsovsky M."/>
            <person name="Tulloss R.E."/>
            <person name="Uehling J."/>
            <person name="Grigoriev I.V."/>
            <person name="Vagvolgyi C."/>
            <person name="Papp T."/>
            <person name="Martin F.M."/>
            <person name="Miettinen O."/>
            <person name="Hibbett D.S."/>
            <person name="Nagy L.G."/>
        </authorList>
    </citation>
    <scope>NUCLEOTIDE SEQUENCE [LARGE SCALE GENOMIC DNA]</scope>
    <source>
        <strain evidence="3 4">CBS 121175</strain>
    </source>
</reference>
<keyword evidence="4" id="KW-1185">Reference proteome</keyword>
<organism evidence="3 4">
    <name type="scientific">Coprinopsis marcescibilis</name>
    <name type="common">Agaric fungus</name>
    <name type="synonym">Psathyrella marcescibilis</name>
    <dbReference type="NCBI Taxonomy" id="230819"/>
    <lineage>
        <taxon>Eukaryota</taxon>
        <taxon>Fungi</taxon>
        <taxon>Dikarya</taxon>
        <taxon>Basidiomycota</taxon>
        <taxon>Agaricomycotina</taxon>
        <taxon>Agaricomycetes</taxon>
        <taxon>Agaricomycetidae</taxon>
        <taxon>Agaricales</taxon>
        <taxon>Agaricineae</taxon>
        <taxon>Psathyrellaceae</taxon>
        <taxon>Coprinopsis</taxon>
    </lineage>
</organism>
<sequence>MDSSPLAAPSSTFSFPPRPLETLPIDGPEPAPPVNETSPTIGIAVGSSLGGLFVIASVIIYLFWRRRRRRARLDRSKSPGNISPFVSSTDDFMISAQALPASPPMCVVDLAPVIKQRNGSPSKSAVVSLDTTPTQPRSDARNVEINAAIADPQMTVNTV</sequence>
<evidence type="ECO:0000313" key="3">
    <source>
        <dbReference type="EMBL" id="TFK23577.1"/>
    </source>
</evidence>
<name>A0A5C3KTI0_COPMA</name>
<feature type="region of interest" description="Disordered" evidence="1">
    <location>
        <begin position="119"/>
        <end position="138"/>
    </location>
</feature>
<feature type="transmembrane region" description="Helical" evidence="2">
    <location>
        <begin position="41"/>
        <end position="64"/>
    </location>
</feature>
<dbReference type="AlphaFoldDB" id="A0A5C3KTI0"/>
<evidence type="ECO:0000313" key="4">
    <source>
        <dbReference type="Proteomes" id="UP000307440"/>
    </source>
</evidence>
<evidence type="ECO:0000256" key="1">
    <source>
        <dbReference type="SAM" id="MobiDB-lite"/>
    </source>
</evidence>
<keyword evidence="2" id="KW-0472">Membrane</keyword>
<keyword evidence="2" id="KW-0812">Transmembrane</keyword>
<keyword evidence="2" id="KW-1133">Transmembrane helix</keyword>